<dbReference type="RefSeq" id="XP_016928247.2">
    <property type="nucleotide sequence ID" value="XM_017072758.4"/>
</dbReference>
<sequence length="103" mass="11966">MHLHYFLGLYIVCCTLLTQVQAQPNATIANSTDIQGNVTKKRIMLRKLHKDDKQGKGMMHIVIHKIQPGDPYYKVFDGNEKAARAFTNKIWNRLFNRYSTMLI</sequence>
<evidence type="ECO:0000313" key="3">
    <source>
        <dbReference type="RefSeq" id="XP_016928247.2"/>
    </source>
</evidence>
<dbReference type="Proteomes" id="UP001652628">
    <property type="component" value="Chromosome 2R"/>
</dbReference>
<dbReference type="GeneID" id="108008853"/>
<keyword evidence="2" id="KW-1185">Reference proteome</keyword>
<feature type="chain" id="PRO_5045238096" description="Secreted RxLR effector peptide protein" evidence="1">
    <location>
        <begin position="23"/>
        <end position="103"/>
    </location>
</feature>
<evidence type="ECO:0000256" key="1">
    <source>
        <dbReference type="SAM" id="SignalP"/>
    </source>
</evidence>
<name>A0AB39Z4H9_DROSZ</name>
<feature type="signal peptide" evidence="1">
    <location>
        <begin position="1"/>
        <end position="22"/>
    </location>
</feature>
<keyword evidence="1" id="KW-0732">Signal</keyword>
<evidence type="ECO:0008006" key="4">
    <source>
        <dbReference type="Google" id="ProtNLM"/>
    </source>
</evidence>
<dbReference type="AlphaFoldDB" id="A0AB39Z4H9"/>
<protein>
    <recommendedName>
        <fullName evidence="4">Secreted RxLR effector peptide protein</fullName>
    </recommendedName>
</protein>
<gene>
    <name evidence="3" type="primary">LOC108008853</name>
</gene>
<organism evidence="2 3">
    <name type="scientific">Drosophila suzukii</name>
    <name type="common">Spotted-wing drosophila fruit fly</name>
    <dbReference type="NCBI Taxonomy" id="28584"/>
    <lineage>
        <taxon>Eukaryota</taxon>
        <taxon>Metazoa</taxon>
        <taxon>Ecdysozoa</taxon>
        <taxon>Arthropoda</taxon>
        <taxon>Hexapoda</taxon>
        <taxon>Insecta</taxon>
        <taxon>Pterygota</taxon>
        <taxon>Neoptera</taxon>
        <taxon>Endopterygota</taxon>
        <taxon>Diptera</taxon>
        <taxon>Brachycera</taxon>
        <taxon>Muscomorpha</taxon>
        <taxon>Ephydroidea</taxon>
        <taxon>Drosophilidae</taxon>
        <taxon>Drosophila</taxon>
        <taxon>Sophophora</taxon>
    </lineage>
</organism>
<evidence type="ECO:0000313" key="2">
    <source>
        <dbReference type="Proteomes" id="UP001652628"/>
    </source>
</evidence>
<proteinExistence type="predicted"/>
<accession>A0AB39Z4H9</accession>
<reference evidence="3" key="1">
    <citation type="submission" date="2025-08" db="UniProtKB">
        <authorList>
            <consortium name="RefSeq"/>
        </authorList>
    </citation>
    <scope>IDENTIFICATION</scope>
</reference>